<proteinExistence type="predicted"/>
<dbReference type="Proteomes" id="UP001499878">
    <property type="component" value="Unassembled WGS sequence"/>
</dbReference>
<evidence type="ECO:0000256" key="1">
    <source>
        <dbReference type="SAM" id="MobiDB-lite"/>
    </source>
</evidence>
<keyword evidence="3" id="KW-1185">Reference proteome</keyword>
<sequence>MARAFCAARHAATSADGLASASDSGALIEPAGVAGASTFVGFVQGLSGSGSAGFGPAARPGAAAITTAAAVIAETRAVLCVLRARHMGVRAARECISFPPQEVRPGNPSGHQWHTSCHKKHTNRPGVPLNGISMRAGISPTTSGEQMGLLLRELPLTLGCIDASVVDSEGHVDRNPPTWLISRMPAVSGSSLSARFRPAF</sequence>
<gene>
    <name evidence="2" type="ORF">GCM10023323_24160</name>
</gene>
<accession>A0ABP9SZY3</accession>
<evidence type="ECO:0000313" key="2">
    <source>
        <dbReference type="EMBL" id="GAA5207676.1"/>
    </source>
</evidence>
<dbReference type="EMBL" id="BAABJR010000005">
    <property type="protein sequence ID" value="GAA5207676.1"/>
    <property type="molecule type" value="Genomic_DNA"/>
</dbReference>
<feature type="region of interest" description="Disordered" evidence="1">
    <location>
        <begin position="103"/>
        <end position="132"/>
    </location>
</feature>
<comment type="caution">
    <text evidence="2">The sequence shown here is derived from an EMBL/GenBank/DDBJ whole genome shotgun (WGS) entry which is preliminary data.</text>
</comment>
<protein>
    <submittedName>
        <fullName evidence="2">Uncharacterized protein</fullName>
    </submittedName>
</protein>
<reference evidence="3" key="1">
    <citation type="journal article" date="2019" name="Int. J. Syst. Evol. Microbiol.">
        <title>The Global Catalogue of Microorganisms (GCM) 10K type strain sequencing project: providing services to taxonomists for standard genome sequencing and annotation.</title>
        <authorList>
            <consortium name="The Broad Institute Genomics Platform"/>
            <consortium name="The Broad Institute Genome Sequencing Center for Infectious Disease"/>
            <person name="Wu L."/>
            <person name="Ma J."/>
        </authorList>
    </citation>
    <scope>NUCLEOTIDE SEQUENCE [LARGE SCALE GENOMIC DNA]</scope>
    <source>
        <strain evidence="3">JCM 18306</strain>
    </source>
</reference>
<evidence type="ECO:0000313" key="3">
    <source>
        <dbReference type="Proteomes" id="UP001499878"/>
    </source>
</evidence>
<name>A0ABP9SZY3_9ACTN</name>
<organism evidence="2 3">
    <name type="scientific">Streptomyces thinghirensis</name>
    <dbReference type="NCBI Taxonomy" id="551547"/>
    <lineage>
        <taxon>Bacteria</taxon>
        <taxon>Bacillati</taxon>
        <taxon>Actinomycetota</taxon>
        <taxon>Actinomycetes</taxon>
        <taxon>Kitasatosporales</taxon>
        <taxon>Streptomycetaceae</taxon>
        <taxon>Streptomyces</taxon>
    </lineage>
</organism>